<evidence type="ECO:0000313" key="1">
    <source>
        <dbReference type="EMBL" id="KAI9922829.1"/>
    </source>
</evidence>
<proteinExistence type="predicted"/>
<sequence>MTVRTIMVSLLFSSDVYSFSSAGSIRHGCHHAHGQENVRYLPYNPTIQNCVVPLEAAPVTACYKKNAELSKKSKCPSGYHHLNDDDWPAQCRLMFPVECSSSVVLKMVIGSWQVLETCPLQHLWRSPLLVWVSLVRSLELPEALIMRSLVP</sequence>
<dbReference type="EMBL" id="CM047580">
    <property type="protein sequence ID" value="KAI9922829.1"/>
    <property type="molecule type" value="Genomic_DNA"/>
</dbReference>
<keyword evidence="2" id="KW-1185">Reference proteome</keyword>
<reference evidence="1 2" key="1">
    <citation type="journal article" date="2022" name="bioRxiv">
        <title>The genome of the oomycete Peronosclerospora sorghi, a cosmopolitan pathogen of maize and sorghum, is inflated with dispersed pseudogenes.</title>
        <authorList>
            <person name="Fletcher K."/>
            <person name="Martin F."/>
            <person name="Isakeit T."/>
            <person name="Cavanaugh K."/>
            <person name="Magill C."/>
            <person name="Michelmore R."/>
        </authorList>
    </citation>
    <scope>NUCLEOTIDE SEQUENCE [LARGE SCALE GENOMIC DNA]</scope>
    <source>
        <strain evidence="1">P6</strain>
    </source>
</reference>
<evidence type="ECO:0000313" key="2">
    <source>
        <dbReference type="Proteomes" id="UP001163321"/>
    </source>
</evidence>
<comment type="caution">
    <text evidence="1">The sequence shown here is derived from an EMBL/GenBank/DDBJ whole genome shotgun (WGS) entry which is preliminary data.</text>
</comment>
<gene>
    <name evidence="1" type="ORF">PsorP6_001315</name>
</gene>
<dbReference type="Proteomes" id="UP001163321">
    <property type="component" value="Chromosome 1"/>
</dbReference>
<protein>
    <submittedName>
        <fullName evidence="1">Uncharacterized protein</fullName>
    </submittedName>
</protein>
<name>A0ACC0WVM9_9STRA</name>
<organism evidence="1 2">
    <name type="scientific">Peronosclerospora sorghi</name>
    <dbReference type="NCBI Taxonomy" id="230839"/>
    <lineage>
        <taxon>Eukaryota</taxon>
        <taxon>Sar</taxon>
        <taxon>Stramenopiles</taxon>
        <taxon>Oomycota</taxon>
        <taxon>Peronosporomycetes</taxon>
        <taxon>Peronosporales</taxon>
        <taxon>Peronosporaceae</taxon>
        <taxon>Peronosclerospora</taxon>
    </lineage>
</organism>
<accession>A0ACC0WVM9</accession>